<organism evidence="2 3">
    <name type="scientific">Jatropha curcas</name>
    <name type="common">Barbados nut</name>
    <dbReference type="NCBI Taxonomy" id="180498"/>
    <lineage>
        <taxon>Eukaryota</taxon>
        <taxon>Viridiplantae</taxon>
        <taxon>Streptophyta</taxon>
        <taxon>Embryophyta</taxon>
        <taxon>Tracheophyta</taxon>
        <taxon>Spermatophyta</taxon>
        <taxon>Magnoliopsida</taxon>
        <taxon>eudicotyledons</taxon>
        <taxon>Gunneridae</taxon>
        <taxon>Pentapetalae</taxon>
        <taxon>rosids</taxon>
        <taxon>fabids</taxon>
        <taxon>Malpighiales</taxon>
        <taxon>Euphorbiaceae</taxon>
        <taxon>Crotonoideae</taxon>
        <taxon>Jatropheae</taxon>
        <taxon>Jatropha</taxon>
    </lineage>
</organism>
<keyword evidence="3" id="KW-1185">Reference proteome</keyword>
<evidence type="ECO:0000313" key="3">
    <source>
        <dbReference type="Proteomes" id="UP000027138"/>
    </source>
</evidence>
<dbReference type="Proteomes" id="UP000027138">
    <property type="component" value="Unassembled WGS sequence"/>
</dbReference>
<dbReference type="AlphaFoldDB" id="A0A067L5M3"/>
<dbReference type="EMBL" id="KK914295">
    <property type="protein sequence ID" value="KDP42538.1"/>
    <property type="molecule type" value="Genomic_DNA"/>
</dbReference>
<reference evidence="2 3" key="1">
    <citation type="journal article" date="2014" name="PLoS ONE">
        <title>Global Analysis of Gene Expression Profiles in Physic Nut (Jatropha curcas L.) Seedlings Exposed to Salt Stress.</title>
        <authorList>
            <person name="Zhang L."/>
            <person name="Zhang C."/>
            <person name="Wu P."/>
            <person name="Chen Y."/>
            <person name="Li M."/>
            <person name="Jiang H."/>
            <person name="Wu G."/>
        </authorList>
    </citation>
    <scope>NUCLEOTIDE SEQUENCE [LARGE SCALE GENOMIC DNA]</scope>
    <source>
        <strain evidence="3">cv. GZQX0401</strain>
        <tissue evidence="2">Young leaves</tissue>
    </source>
</reference>
<evidence type="ECO:0000256" key="1">
    <source>
        <dbReference type="SAM" id="MobiDB-lite"/>
    </source>
</evidence>
<protein>
    <recommendedName>
        <fullName evidence="4">Retrotransposon gag domain-containing protein</fullName>
    </recommendedName>
</protein>
<sequence length="181" mass="20563">MVQTRPKDPELIRIFSRSLLPYFKERMLAQPLIDFSLVQRAGLNIEELYKEEKKKSQGFGNHRSSYSDHNRNAGNAATNQLGSSNIVGAINERTRRAFTDLGRPLSTVMRSCVKNGVLSKLPINPPKPILGKFVDQNCEYHQCKGHSTDNCFRRKHDIQDLIDSGRSTKPPEHNKPTPINH</sequence>
<accession>A0A067L5M3</accession>
<name>A0A067L5M3_JATCU</name>
<gene>
    <name evidence="2" type="ORF">JCGZ_01792</name>
</gene>
<proteinExistence type="predicted"/>
<feature type="region of interest" description="Disordered" evidence="1">
    <location>
        <begin position="54"/>
        <end position="79"/>
    </location>
</feature>
<dbReference type="STRING" id="180498.A0A067L5M3"/>
<evidence type="ECO:0000313" key="2">
    <source>
        <dbReference type="EMBL" id="KDP42538.1"/>
    </source>
</evidence>
<feature type="region of interest" description="Disordered" evidence="1">
    <location>
        <begin position="161"/>
        <end position="181"/>
    </location>
</feature>
<evidence type="ECO:0008006" key="4">
    <source>
        <dbReference type="Google" id="ProtNLM"/>
    </source>
</evidence>